<name>A0ABN2YFK7_9ACTN</name>
<feature type="transmembrane region" description="Helical" evidence="2">
    <location>
        <begin position="164"/>
        <end position="182"/>
    </location>
</feature>
<comment type="caution">
    <text evidence="3">The sequence shown here is derived from an EMBL/GenBank/DDBJ whole genome shotgun (WGS) entry which is preliminary data.</text>
</comment>
<reference evidence="3 4" key="1">
    <citation type="journal article" date="2019" name="Int. J. Syst. Evol. Microbiol.">
        <title>The Global Catalogue of Microorganisms (GCM) 10K type strain sequencing project: providing services to taxonomists for standard genome sequencing and annotation.</title>
        <authorList>
            <consortium name="The Broad Institute Genomics Platform"/>
            <consortium name="The Broad Institute Genome Sequencing Center for Infectious Disease"/>
            <person name="Wu L."/>
            <person name="Ma J."/>
        </authorList>
    </citation>
    <scope>NUCLEOTIDE SEQUENCE [LARGE SCALE GENOMIC DNA]</scope>
    <source>
        <strain evidence="3 4">JCM 13850</strain>
    </source>
</reference>
<evidence type="ECO:0000256" key="2">
    <source>
        <dbReference type="SAM" id="Phobius"/>
    </source>
</evidence>
<proteinExistence type="predicted"/>
<dbReference type="Proteomes" id="UP001501020">
    <property type="component" value="Unassembled WGS sequence"/>
</dbReference>
<evidence type="ECO:0008006" key="5">
    <source>
        <dbReference type="Google" id="ProtNLM"/>
    </source>
</evidence>
<dbReference type="RefSeq" id="WP_344262818.1">
    <property type="nucleotide sequence ID" value="NZ_BAAAMR010000008.1"/>
</dbReference>
<gene>
    <name evidence="3" type="ORF">GCM10009727_14530</name>
</gene>
<protein>
    <recommendedName>
        <fullName evidence="5">Ferric oxidoreductase domain-containing protein</fullName>
    </recommendedName>
</protein>
<accession>A0ABN2YFK7</accession>
<evidence type="ECO:0000313" key="4">
    <source>
        <dbReference type="Proteomes" id="UP001501020"/>
    </source>
</evidence>
<feature type="region of interest" description="Disordered" evidence="1">
    <location>
        <begin position="226"/>
        <end position="256"/>
    </location>
</feature>
<keyword evidence="4" id="KW-1185">Reference proteome</keyword>
<organism evidence="3 4">
    <name type="scientific">Actinomadura napierensis</name>
    <dbReference type="NCBI Taxonomy" id="267854"/>
    <lineage>
        <taxon>Bacteria</taxon>
        <taxon>Bacillati</taxon>
        <taxon>Actinomycetota</taxon>
        <taxon>Actinomycetes</taxon>
        <taxon>Streptosporangiales</taxon>
        <taxon>Thermomonosporaceae</taxon>
        <taxon>Actinomadura</taxon>
    </lineage>
</organism>
<feature type="transmembrane region" description="Helical" evidence="2">
    <location>
        <begin position="93"/>
        <end position="111"/>
    </location>
</feature>
<feature type="transmembrane region" description="Helical" evidence="2">
    <location>
        <begin position="51"/>
        <end position="73"/>
    </location>
</feature>
<keyword evidence="2" id="KW-0472">Membrane</keyword>
<keyword evidence="2" id="KW-1133">Transmembrane helix</keyword>
<dbReference type="EMBL" id="BAAAMR010000008">
    <property type="protein sequence ID" value="GAA2125869.1"/>
    <property type="molecule type" value="Genomic_DNA"/>
</dbReference>
<sequence>MTGRQAASTPVRAPGGRRALKVTLMAAGLAAAAMLGRTGRAAAPLTAAHAFLEFFSGVFTLVGLTGAVVFGLLAASRFTPIRLRVLAQSGHRAAATLSLSFLAVHIALKVLEKHATALDAVLPAAGLHGRGLMVSLGPVAGDLMILAVLTGVARGRFIGAGRAWTWRLLHLAVYLCWPVALVHGLQAGRAAKSWVIYSYLLCAAAVVLLVLLRLAIASRHRRARGPRPVRPAAARPPARRPAPAPAAEARVPDEQFWADLKDEARRWSRSRP</sequence>
<feature type="transmembrane region" description="Helical" evidence="2">
    <location>
        <begin position="131"/>
        <end position="152"/>
    </location>
</feature>
<keyword evidence="2" id="KW-0812">Transmembrane</keyword>
<feature type="transmembrane region" description="Helical" evidence="2">
    <location>
        <begin position="194"/>
        <end position="216"/>
    </location>
</feature>
<evidence type="ECO:0000256" key="1">
    <source>
        <dbReference type="SAM" id="MobiDB-lite"/>
    </source>
</evidence>
<evidence type="ECO:0000313" key="3">
    <source>
        <dbReference type="EMBL" id="GAA2125869.1"/>
    </source>
</evidence>